<dbReference type="PANTHER" id="PTHR24250:SF45">
    <property type="entry name" value="INACTIVE SERINE PROTEASE 54"/>
    <property type="match status" value="1"/>
</dbReference>
<dbReference type="GO" id="GO:0004252">
    <property type="term" value="F:serine-type endopeptidase activity"/>
    <property type="evidence" value="ECO:0007669"/>
    <property type="project" value="InterPro"/>
</dbReference>
<dbReference type="PROSITE" id="PS51257">
    <property type="entry name" value="PROKAR_LIPOPROTEIN"/>
    <property type="match status" value="1"/>
</dbReference>
<proteinExistence type="predicted"/>
<dbReference type="CTD" id="221191"/>
<feature type="compositionally biased region" description="Basic residues" evidence="2">
    <location>
        <begin position="304"/>
        <end position="321"/>
    </location>
</feature>
<reference evidence="5" key="2">
    <citation type="submission" date="2025-08" db="UniProtKB">
        <authorList>
            <consortium name="Ensembl"/>
        </authorList>
    </citation>
    <scope>IDENTIFICATION</scope>
</reference>
<dbReference type="SMART" id="SM00020">
    <property type="entry name" value="Tryp_SPc"/>
    <property type="match status" value="1"/>
</dbReference>
<dbReference type="Gene3D" id="2.40.10.10">
    <property type="entry name" value="Trypsin-like serine proteases"/>
    <property type="match status" value="1"/>
</dbReference>
<feature type="domain" description="Peptidase S1" evidence="4">
    <location>
        <begin position="23"/>
        <end position="260"/>
    </location>
</feature>
<reference evidence="5" key="3">
    <citation type="submission" date="2025-09" db="UniProtKB">
        <authorList>
            <consortium name="Ensembl"/>
        </authorList>
    </citation>
    <scope>IDENTIFICATION</scope>
</reference>
<dbReference type="RefSeq" id="XP_031805797.1">
    <property type="nucleotide sequence ID" value="XM_031949937.1"/>
</dbReference>
<dbReference type="GeneID" id="100916344"/>
<dbReference type="PANTHER" id="PTHR24250">
    <property type="entry name" value="CHYMOTRYPSIN-RELATED"/>
    <property type="match status" value="1"/>
</dbReference>
<evidence type="ECO:0000256" key="2">
    <source>
        <dbReference type="SAM" id="MobiDB-lite"/>
    </source>
</evidence>
<dbReference type="KEGG" id="shr:100916344"/>
<evidence type="ECO:0000256" key="3">
    <source>
        <dbReference type="SAM" id="SignalP"/>
    </source>
</evidence>
<accession>A0A7N4PFY3</accession>
<dbReference type="InterPro" id="IPR009003">
    <property type="entry name" value="Peptidase_S1_PA"/>
</dbReference>
<keyword evidence="3" id="KW-0732">Signal</keyword>
<gene>
    <name evidence="5" type="primary">PRSS54</name>
</gene>
<dbReference type="InParanoid" id="A0A7N4PFY3"/>
<dbReference type="RefSeq" id="XP_031805798.1">
    <property type="nucleotide sequence ID" value="XM_031949938.1"/>
</dbReference>
<dbReference type="Pfam" id="PF00089">
    <property type="entry name" value="Trypsin"/>
    <property type="match status" value="1"/>
</dbReference>
<dbReference type="InterPro" id="IPR043504">
    <property type="entry name" value="Peptidase_S1_PA_chymotrypsin"/>
</dbReference>
<evidence type="ECO:0000259" key="4">
    <source>
        <dbReference type="PROSITE" id="PS50240"/>
    </source>
</evidence>
<feature type="region of interest" description="Disordered" evidence="2">
    <location>
        <begin position="296"/>
        <end position="350"/>
    </location>
</feature>
<reference evidence="5 6" key="1">
    <citation type="journal article" date="2011" name="Proc. Natl. Acad. Sci. U.S.A.">
        <title>Genetic diversity and population structure of the endangered marsupial Sarcophilus harrisii (Tasmanian devil).</title>
        <authorList>
            <person name="Miller W."/>
            <person name="Hayes V.M."/>
            <person name="Ratan A."/>
            <person name="Petersen D.C."/>
            <person name="Wittekindt N.E."/>
            <person name="Miller J."/>
            <person name="Walenz B."/>
            <person name="Knight J."/>
            <person name="Qi J."/>
            <person name="Zhao F."/>
            <person name="Wang Q."/>
            <person name="Bedoya-Reina O.C."/>
            <person name="Katiyar N."/>
            <person name="Tomsho L.P."/>
            <person name="Kasson L.M."/>
            <person name="Hardie R.A."/>
            <person name="Woodbridge P."/>
            <person name="Tindall E.A."/>
            <person name="Bertelsen M.F."/>
            <person name="Dixon D."/>
            <person name="Pyecroft S."/>
            <person name="Helgen K.M."/>
            <person name="Lesk A.M."/>
            <person name="Pringle T.H."/>
            <person name="Patterson N."/>
            <person name="Zhang Y."/>
            <person name="Kreiss A."/>
            <person name="Woods G.M."/>
            <person name="Jones M.E."/>
            <person name="Schuster S.C."/>
        </authorList>
    </citation>
    <scope>NUCLEOTIDE SEQUENCE [LARGE SCALE GENOMIC DNA]</scope>
</reference>
<evidence type="ECO:0000256" key="1">
    <source>
        <dbReference type="ARBA" id="ARBA00023157"/>
    </source>
</evidence>
<evidence type="ECO:0000313" key="6">
    <source>
        <dbReference type="Proteomes" id="UP000007648"/>
    </source>
</evidence>
<keyword evidence="1" id="KW-1015">Disulfide bond</keyword>
<organism evidence="5 6">
    <name type="scientific">Sarcophilus harrisii</name>
    <name type="common">Tasmanian devil</name>
    <name type="synonym">Sarcophilus laniarius</name>
    <dbReference type="NCBI Taxonomy" id="9305"/>
    <lineage>
        <taxon>Eukaryota</taxon>
        <taxon>Metazoa</taxon>
        <taxon>Chordata</taxon>
        <taxon>Craniata</taxon>
        <taxon>Vertebrata</taxon>
        <taxon>Euteleostomi</taxon>
        <taxon>Mammalia</taxon>
        <taxon>Metatheria</taxon>
        <taxon>Dasyuromorphia</taxon>
        <taxon>Dasyuridae</taxon>
        <taxon>Sarcophilus</taxon>
    </lineage>
</organism>
<dbReference type="FunCoup" id="A0A7N4PFY3">
    <property type="interactions" value="124"/>
</dbReference>
<dbReference type="OrthoDB" id="6261922at2759"/>
<name>A0A7N4PFY3_SARHA</name>
<dbReference type="SUPFAM" id="SSF50494">
    <property type="entry name" value="Trypsin-like serine proteases"/>
    <property type="match status" value="1"/>
</dbReference>
<keyword evidence="6" id="KW-1185">Reference proteome</keyword>
<dbReference type="InterPro" id="IPR001254">
    <property type="entry name" value="Trypsin_dom"/>
</dbReference>
<dbReference type="PROSITE" id="PS50240">
    <property type="entry name" value="TRYPSIN_DOM"/>
    <property type="match status" value="1"/>
</dbReference>
<dbReference type="GO" id="GO:0006508">
    <property type="term" value="P:proteolysis"/>
    <property type="evidence" value="ECO:0007669"/>
    <property type="project" value="InterPro"/>
</dbReference>
<feature type="compositionally biased region" description="Basic and acidic residues" evidence="2">
    <location>
        <begin position="333"/>
        <end position="347"/>
    </location>
</feature>
<evidence type="ECO:0000313" key="5">
    <source>
        <dbReference type="Ensembl" id="ENSSHAP00000036447.1"/>
    </source>
</evidence>
<feature type="signal peptide" evidence="3">
    <location>
        <begin position="1"/>
        <end position="20"/>
    </location>
</feature>
<protein>
    <submittedName>
        <fullName evidence="5">Serine protease 54</fullName>
    </submittedName>
</protein>
<dbReference type="GeneTree" id="ENSGT01020000230389"/>
<feature type="chain" id="PRO_5029489725" evidence="3">
    <location>
        <begin position="21"/>
        <end position="391"/>
    </location>
</feature>
<sequence length="391" mass="43136">MAVKRRPFFLLLCISHSLTGCLIEGGFISAFLPNDGDDLATVDSFPWVVSLQDSQYTPLTLGCILNEFWILSIASRFQNRKTVLALVGITDMNARRRTQPEYLITVILRHEGFNSMTMENNIALLKTYTAIEFNDQVQPICFPNRNLAPGILENCWVSGWIHTAANRKRMKMGVLRKLPVEEVWPCSLKRPWGTACYSAKEENNIFGCLGDPGNPVMCQAKETRLWVLSGILDKGGASCGGPFLCTKLAYYGDWISRRITSEGANFCPVFSWEELPPPASPAAGARPPNATRAALARAFSPPPPRKRGRAKARKTHGRLKLRPLNMAPAGEEGAGRPEAESRREPLERATLTDASEPLYYDYYSGEDVPLAGQAGAVTSALCTLTLLFGHV</sequence>
<dbReference type="AlphaFoldDB" id="A0A7N4PFY3"/>
<dbReference type="Ensembl" id="ENSSHAT00000042760.1">
    <property type="protein sequence ID" value="ENSSHAP00000036447.1"/>
    <property type="gene ID" value="ENSSHAG00000021506.1"/>
</dbReference>
<dbReference type="Proteomes" id="UP000007648">
    <property type="component" value="Unassembled WGS sequence"/>
</dbReference>